<keyword evidence="2" id="KW-1185">Reference proteome</keyword>
<accession>A0AAV1A0P0</accession>
<dbReference type="SUPFAM" id="SSF56219">
    <property type="entry name" value="DNase I-like"/>
    <property type="match status" value="1"/>
</dbReference>
<gene>
    <name evidence="1" type="ORF">VFH_III120600</name>
</gene>
<evidence type="ECO:0000313" key="1">
    <source>
        <dbReference type="EMBL" id="CAI8604180.1"/>
    </source>
</evidence>
<dbReference type="Proteomes" id="UP001157006">
    <property type="component" value="Chromosome 3"/>
</dbReference>
<organism evidence="1 2">
    <name type="scientific">Vicia faba</name>
    <name type="common">Broad bean</name>
    <name type="synonym">Faba vulgaris</name>
    <dbReference type="NCBI Taxonomy" id="3906"/>
    <lineage>
        <taxon>Eukaryota</taxon>
        <taxon>Viridiplantae</taxon>
        <taxon>Streptophyta</taxon>
        <taxon>Embryophyta</taxon>
        <taxon>Tracheophyta</taxon>
        <taxon>Spermatophyta</taxon>
        <taxon>Magnoliopsida</taxon>
        <taxon>eudicotyledons</taxon>
        <taxon>Gunneridae</taxon>
        <taxon>Pentapetalae</taxon>
        <taxon>rosids</taxon>
        <taxon>fabids</taxon>
        <taxon>Fabales</taxon>
        <taxon>Fabaceae</taxon>
        <taxon>Papilionoideae</taxon>
        <taxon>50 kb inversion clade</taxon>
        <taxon>NPAAA clade</taxon>
        <taxon>Hologalegina</taxon>
        <taxon>IRL clade</taxon>
        <taxon>Fabeae</taxon>
        <taxon>Vicia</taxon>
    </lineage>
</organism>
<proteinExistence type="predicted"/>
<name>A0AAV1A0P0_VICFA</name>
<dbReference type="PANTHER" id="PTHR33710:SF79">
    <property type="entry name" value="OS06G0205337 PROTEIN"/>
    <property type="match status" value="1"/>
</dbReference>
<dbReference type="InterPro" id="IPR036691">
    <property type="entry name" value="Endo/exonu/phosph_ase_sf"/>
</dbReference>
<sequence length="139" mass="16159">MIFFLLMKKGRVDRPNWLINGFRQAVQDVRLLDISMEGYSFTWFKSLGTDRAVEEKLDRAMANIVWGTLFPNAKLECLTAASSDHYPILLCCENITAHMMRKRFKFDAWLTEPGFKDFVCGQWINNEHEDMINKLDACG</sequence>
<dbReference type="AlphaFoldDB" id="A0AAV1A0P0"/>
<dbReference type="PANTHER" id="PTHR33710">
    <property type="entry name" value="BNAC02G09200D PROTEIN"/>
    <property type="match status" value="1"/>
</dbReference>
<evidence type="ECO:0000313" key="2">
    <source>
        <dbReference type="Proteomes" id="UP001157006"/>
    </source>
</evidence>
<protein>
    <submittedName>
        <fullName evidence="1">Uncharacterized protein</fullName>
    </submittedName>
</protein>
<dbReference type="EMBL" id="OX451738">
    <property type="protein sequence ID" value="CAI8604180.1"/>
    <property type="molecule type" value="Genomic_DNA"/>
</dbReference>
<reference evidence="1 2" key="1">
    <citation type="submission" date="2023-01" db="EMBL/GenBank/DDBJ databases">
        <authorList>
            <person name="Kreplak J."/>
        </authorList>
    </citation>
    <scope>NUCLEOTIDE SEQUENCE [LARGE SCALE GENOMIC DNA]</scope>
</reference>